<dbReference type="GO" id="GO:0030677">
    <property type="term" value="C:ribonuclease P complex"/>
    <property type="evidence" value="ECO:0007669"/>
    <property type="project" value="InterPro"/>
</dbReference>
<dbReference type="InterPro" id="IPR016848">
    <property type="entry name" value="RNase_P/MRP_Rpp29-subunit"/>
</dbReference>
<dbReference type="GO" id="GO:0005634">
    <property type="term" value="C:nucleus"/>
    <property type="evidence" value="ECO:0007669"/>
    <property type="project" value="UniProtKB-SubCell"/>
</dbReference>
<comment type="subcellular location">
    <subcellularLocation>
        <location evidence="1">Nucleus</location>
    </subcellularLocation>
</comment>
<keyword evidence="5" id="KW-1185">Reference proteome</keyword>
<dbReference type="GO" id="GO:0033204">
    <property type="term" value="F:ribonuclease P RNA binding"/>
    <property type="evidence" value="ECO:0007669"/>
    <property type="project" value="InterPro"/>
</dbReference>
<reference evidence="4 5" key="1">
    <citation type="journal article" date="2021" name="Sci. Rep.">
        <title>Genome sequencing of the multicellular alga Astrephomene provides insights into convergent evolution of germ-soma differentiation.</title>
        <authorList>
            <person name="Yamashita S."/>
            <person name="Yamamoto K."/>
            <person name="Matsuzaki R."/>
            <person name="Suzuki S."/>
            <person name="Yamaguchi H."/>
            <person name="Hirooka S."/>
            <person name="Minakuchi Y."/>
            <person name="Miyagishima S."/>
            <person name="Kawachi M."/>
            <person name="Toyoda A."/>
            <person name="Nozaki H."/>
        </authorList>
    </citation>
    <scope>NUCLEOTIDE SEQUENCE [LARGE SCALE GENOMIC DNA]</scope>
    <source>
        <strain evidence="4 5">NIES-4017</strain>
    </source>
</reference>
<name>A0AAD3DFV5_9CHLO</name>
<dbReference type="InterPro" id="IPR036980">
    <property type="entry name" value="RNase_P/MRP_Rpp29_sf"/>
</dbReference>
<dbReference type="AlphaFoldDB" id="A0AAD3DFV5"/>
<accession>A0AAD3DFV5</accession>
<dbReference type="SUPFAM" id="SSF101744">
    <property type="entry name" value="Rof/RNase P subunit-like"/>
    <property type="match status" value="1"/>
</dbReference>
<dbReference type="Proteomes" id="UP001054857">
    <property type="component" value="Unassembled WGS sequence"/>
</dbReference>
<comment type="caution">
    <text evidence="4">The sequence shown here is derived from an EMBL/GenBank/DDBJ whole genome shotgun (WGS) entry which is preliminary data.</text>
</comment>
<evidence type="ECO:0000313" key="5">
    <source>
        <dbReference type="Proteomes" id="UP001054857"/>
    </source>
</evidence>
<dbReference type="PANTHER" id="PTHR13348:SF0">
    <property type="entry name" value="RIBONUCLEASE P PROTEIN SUBUNIT P29"/>
    <property type="match status" value="1"/>
</dbReference>
<feature type="compositionally biased region" description="Low complexity" evidence="3">
    <location>
        <begin position="36"/>
        <end position="50"/>
    </location>
</feature>
<protein>
    <submittedName>
        <fullName evidence="4">Uncharacterized protein</fullName>
    </submittedName>
</protein>
<feature type="region of interest" description="Disordered" evidence="3">
    <location>
        <begin position="107"/>
        <end position="128"/>
    </location>
</feature>
<dbReference type="GO" id="GO:0000172">
    <property type="term" value="C:ribonuclease MRP complex"/>
    <property type="evidence" value="ECO:0007669"/>
    <property type="project" value="InterPro"/>
</dbReference>
<evidence type="ECO:0000256" key="2">
    <source>
        <dbReference type="ARBA" id="ARBA00006181"/>
    </source>
</evidence>
<organism evidence="4 5">
    <name type="scientific">Astrephomene gubernaculifera</name>
    <dbReference type="NCBI Taxonomy" id="47775"/>
    <lineage>
        <taxon>Eukaryota</taxon>
        <taxon>Viridiplantae</taxon>
        <taxon>Chlorophyta</taxon>
        <taxon>core chlorophytes</taxon>
        <taxon>Chlorophyceae</taxon>
        <taxon>CS clade</taxon>
        <taxon>Chlamydomonadales</taxon>
        <taxon>Astrephomenaceae</taxon>
        <taxon>Astrephomene</taxon>
    </lineage>
</organism>
<evidence type="ECO:0000256" key="1">
    <source>
        <dbReference type="ARBA" id="ARBA00004123"/>
    </source>
</evidence>
<comment type="similarity">
    <text evidence="2">Belongs to the eukaryotic/archaeal RNase P protein component 1 family.</text>
</comment>
<feature type="region of interest" description="Disordered" evidence="3">
    <location>
        <begin position="1"/>
        <end position="73"/>
    </location>
</feature>
<dbReference type="EMBL" id="BMAR01000001">
    <property type="protein sequence ID" value="GFR41040.1"/>
    <property type="molecule type" value="Genomic_DNA"/>
</dbReference>
<dbReference type="InterPro" id="IPR002730">
    <property type="entry name" value="Rpp29/RNP1"/>
</dbReference>
<dbReference type="PANTHER" id="PTHR13348">
    <property type="entry name" value="RIBONUCLEASE P SUBUNIT P29"/>
    <property type="match status" value="1"/>
</dbReference>
<dbReference type="Gene3D" id="2.30.30.210">
    <property type="entry name" value="Ribonuclease P/MRP, subunit p29"/>
    <property type="match status" value="1"/>
</dbReference>
<sequence>MKRGFVAGTSPGGPAVSAAKRKRLAALDDAAKRKQAPAAAAAAAPTPAHPTGTNSQPLRPSVPAEPSVSGPGEFPYNPLGDAVLDGALSAALAKAKAAAAAATDAVTSASASQSAPGRRTQSGAGAASRLGAAQSRAAAGVAVPGADSVAAQVLAQLVATNPRANSSDVSSLLVQRLQDRSVLLDNPTAVLKAKNMFNRRNSSYSANLRSNVRCKQTVAQSDPASKRTPSYQTMLRVHELWTQYTQSLARSSSAAGGSAAGAQALGRIVDLHGARVTVVQHSNPQHVGASGIVLRRSKTCIHLVAPDDRVRVVPLKGCCARYAVNGTTLQLSG</sequence>
<dbReference type="InterPro" id="IPR023534">
    <property type="entry name" value="Rof/RNase_P-like"/>
</dbReference>
<dbReference type="GO" id="GO:0006364">
    <property type="term" value="P:rRNA processing"/>
    <property type="evidence" value="ECO:0007669"/>
    <property type="project" value="TreeGrafter"/>
</dbReference>
<proteinExistence type="inferred from homology"/>
<gene>
    <name evidence="4" type="ORF">Agub_g1473</name>
</gene>
<dbReference type="GO" id="GO:0001682">
    <property type="term" value="P:tRNA 5'-leader removal"/>
    <property type="evidence" value="ECO:0007669"/>
    <property type="project" value="InterPro"/>
</dbReference>
<evidence type="ECO:0000313" key="4">
    <source>
        <dbReference type="EMBL" id="GFR41040.1"/>
    </source>
</evidence>
<dbReference type="Pfam" id="PF01868">
    <property type="entry name" value="RNase_P-MRP_p29"/>
    <property type="match status" value="1"/>
</dbReference>
<evidence type="ECO:0000256" key="3">
    <source>
        <dbReference type="SAM" id="MobiDB-lite"/>
    </source>
</evidence>